<keyword evidence="3" id="KW-0001">2Fe-2S</keyword>
<dbReference type="InterPro" id="IPR017927">
    <property type="entry name" value="FAD-bd_FR_type"/>
</dbReference>
<keyword evidence="11" id="KW-1185">Reference proteome</keyword>
<evidence type="ECO:0000256" key="1">
    <source>
        <dbReference type="ARBA" id="ARBA00001974"/>
    </source>
</evidence>
<keyword evidence="5" id="KW-0274">FAD</keyword>
<keyword evidence="7" id="KW-0408">Iron</keyword>
<dbReference type="SUPFAM" id="SSF52343">
    <property type="entry name" value="Ferredoxin reductase-like, C-terminal NADP-linked domain"/>
    <property type="match status" value="1"/>
</dbReference>
<evidence type="ECO:0000256" key="4">
    <source>
        <dbReference type="ARBA" id="ARBA00022723"/>
    </source>
</evidence>
<dbReference type="PROSITE" id="PS51384">
    <property type="entry name" value="FAD_FR"/>
    <property type="match status" value="1"/>
</dbReference>
<dbReference type="InterPro" id="IPR017938">
    <property type="entry name" value="Riboflavin_synthase-like_b-brl"/>
</dbReference>
<dbReference type="eggNOG" id="COG1018">
    <property type="taxonomic scope" value="Bacteria"/>
</dbReference>
<keyword evidence="2" id="KW-0285">Flavoprotein</keyword>
<proteinExistence type="predicted"/>
<evidence type="ECO:0000256" key="6">
    <source>
        <dbReference type="ARBA" id="ARBA00023002"/>
    </source>
</evidence>
<dbReference type="PANTHER" id="PTHR47354">
    <property type="entry name" value="NADH OXIDOREDUCTASE HCR"/>
    <property type="match status" value="1"/>
</dbReference>
<name>H7FQT1_FLAFP</name>
<evidence type="ECO:0000256" key="8">
    <source>
        <dbReference type="ARBA" id="ARBA00023014"/>
    </source>
</evidence>
<dbReference type="GO" id="GO:0051537">
    <property type="term" value="F:2 iron, 2 sulfur cluster binding"/>
    <property type="evidence" value="ECO:0007669"/>
    <property type="project" value="UniProtKB-KW"/>
</dbReference>
<evidence type="ECO:0000313" key="11">
    <source>
        <dbReference type="Proteomes" id="UP000005566"/>
    </source>
</evidence>
<protein>
    <submittedName>
        <fullName evidence="10">Ferredoxin reductase</fullName>
    </submittedName>
</protein>
<dbReference type="AlphaFoldDB" id="H7FQT1"/>
<accession>H7FQT1</accession>
<evidence type="ECO:0000313" key="10">
    <source>
        <dbReference type="EMBL" id="EIA09211.1"/>
    </source>
</evidence>
<dbReference type="Proteomes" id="UP000005566">
    <property type="component" value="Unassembled WGS sequence"/>
</dbReference>
<dbReference type="Pfam" id="PF08022">
    <property type="entry name" value="FAD_binding_8"/>
    <property type="match status" value="1"/>
</dbReference>
<dbReference type="OrthoDB" id="9789468at2"/>
<evidence type="ECO:0000256" key="2">
    <source>
        <dbReference type="ARBA" id="ARBA00022630"/>
    </source>
</evidence>
<reference evidence="10 11" key="1">
    <citation type="journal article" date="2014" name="Acta Crystallogr. D">
        <title>Structure-based characterization and antifreeze properties of a hyperactive ice-binding protein from the Antarctic bacterium Flavobacterium frigoris PS1.</title>
        <authorList>
            <person name="Do H."/>
            <person name="Kim S.J."/>
            <person name="Kim H.J."/>
            <person name="Lee J.H."/>
        </authorList>
    </citation>
    <scope>NUCLEOTIDE SEQUENCE [LARGE SCALE GENOMIC DNA]</scope>
    <source>
        <strain evidence="10 11">PS1</strain>
    </source>
</reference>
<dbReference type="Gene3D" id="3.40.50.80">
    <property type="entry name" value="Nucleotide-binding domain of ferredoxin-NADP reductase (FNR) module"/>
    <property type="match status" value="1"/>
</dbReference>
<dbReference type="Pfam" id="PF00175">
    <property type="entry name" value="NAD_binding_1"/>
    <property type="match status" value="1"/>
</dbReference>
<dbReference type="PRINTS" id="PR00410">
    <property type="entry name" value="PHEHYDRXLASE"/>
</dbReference>
<feature type="domain" description="FAD-binding FR-type" evidence="9">
    <location>
        <begin position="1"/>
        <end position="102"/>
    </location>
</feature>
<keyword evidence="4" id="KW-0479">Metal-binding</keyword>
<comment type="caution">
    <text evidence="10">The sequence shown here is derived from an EMBL/GenBank/DDBJ whole genome shotgun (WGS) entry which is preliminary data.</text>
</comment>
<dbReference type="GO" id="GO:0050660">
    <property type="term" value="F:flavin adenine dinucleotide binding"/>
    <property type="evidence" value="ECO:0007669"/>
    <property type="project" value="TreeGrafter"/>
</dbReference>
<dbReference type="PATRIC" id="fig|1086011.3.peg.1562"/>
<dbReference type="GO" id="GO:0016491">
    <property type="term" value="F:oxidoreductase activity"/>
    <property type="evidence" value="ECO:0007669"/>
    <property type="project" value="UniProtKB-KW"/>
</dbReference>
<dbReference type="RefSeq" id="WP_007137774.1">
    <property type="nucleotide sequence ID" value="NZ_AHKF01000016.1"/>
</dbReference>
<dbReference type="InterPro" id="IPR013112">
    <property type="entry name" value="FAD-bd_8"/>
</dbReference>
<dbReference type="GO" id="GO:0046872">
    <property type="term" value="F:metal ion binding"/>
    <property type="evidence" value="ECO:0007669"/>
    <property type="project" value="UniProtKB-KW"/>
</dbReference>
<organism evidence="10 11">
    <name type="scientific">Flavobacterium frigoris (strain PS1)</name>
    <dbReference type="NCBI Taxonomy" id="1086011"/>
    <lineage>
        <taxon>Bacteria</taxon>
        <taxon>Pseudomonadati</taxon>
        <taxon>Bacteroidota</taxon>
        <taxon>Flavobacteriia</taxon>
        <taxon>Flavobacteriales</taxon>
        <taxon>Flavobacteriaceae</taxon>
        <taxon>Flavobacterium</taxon>
    </lineage>
</organism>
<keyword evidence="8" id="KW-0411">Iron-sulfur</keyword>
<sequence length="223" mass="25342">MQKHIVKIQSIEKVTHDVLKIVTEKPKNYTFSPGQATEISINKNGWNDNKNPFTFTSLPEDNYLEFIIKTYPSHKGVTNELLHLKKNDELILHEVFGAISYKGEGVFIAGGAGITPFISIFRHLDSKKEIGNNKLIFANKKKNDIILEDEFKKLLSDNFINILSDEKVQGYANGQITKDFIQENCSGLDKLFYLCGPPPMMEAIEKQLVDLHVDKNLIVKEAF</sequence>
<dbReference type="Gene3D" id="2.40.30.10">
    <property type="entry name" value="Translation factors"/>
    <property type="match status" value="1"/>
</dbReference>
<dbReference type="STRING" id="1086011.HJ01_01597"/>
<keyword evidence="6" id="KW-0560">Oxidoreductase</keyword>
<evidence type="ECO:0000256" key="5">
    <source>
        <dbReference type="ARBA" id="ARBA00022827"/>
    </source>
</evidence>
<evidence type="ECO:0000256" key="3">
    <source>
        <dbReference type="ARBA" id="ARBA00022714"/>
    </source>
</evidence>
<gene>
    <name evidence="10" type="ORF">HJ01_01597</name>
</gene>
<evidence type="ECO:0000259" key="9">
    <source>
        <dbReference type="PROSITE" id="PS51384"/>
    </source>
</evidence>
<evidence type="ECO:0000256" key="7">
    <source>
        <dbReference type="ARBA" id="ARBA00023004"/>
    </source>
</evidence>
<dbReference type="PANTHER" id="PTHR47354:SF8">
    <property type="entry name" value="1,2-PHENYLACETYL-COA EPOXIDASE, SUBUNIT E"/>
    <property type="match status" value="1"/>
</dbReference>
<comment type="cofactor">
    <cofactor evidence="1">
        <name>FAD</name>
        <dbReference type="ChEBI" id="CHEBI:57692"/>
    </cofactor>
</comment>
<dbReference type="InterPro" id="IPR050415">
    <property type="entry name" value="MRET"/>
</dbReference>
<dbReference type="InterPro" id="IPR001433">
    <property type="entry name" value="OxRdtase_FAD/NAD-bd"/>
</dbReference>
<dbReference type="EMBL" id="AHKF01000016">
    <property type="protein sequence ID" value="EIA09211.1"/>
    <property type="molecule type" value="Genomic_DNA"/>
</dbReference>
<dbReference type="InterPro" id="IPR039261">
    <property type="entry name" value="FNR_nucleotide-bd"/>
</dbReference>
<dbReference type="SUPFAM" id="SSF63380">
    <property type="entry name" value="Riboflavin synthase domain-like"/>
    <property type="match status" value="1"/>
</dbReference>